<keyword evidence="3" id="KW-0378">Hydrolase</keyword>
<dbReference type="GO" id="GO:0006508">
    <property type="term" value="P:proteolysis"/>
    <property type="evidence" value="ECO:0007669"/>
    <property type="project" value="UniProtKB-KW"/>
</dbReference>
<comment type="caution">
    <text evidence="5">The sequence shown here is derived from an EMBL/GenBank/DDBJ whole genome shotgun (WGS) entry which is preliminary data.</text>
</comment>
<reference evidence="5" key="1">
    <citation type="journal article" date="2014" name="Genome Announc.">
        <title>Draft Genome Sequences of Marine Flavobacterium Nonlabens Strains NR17, NR24, NR27, NR32, NR33, and Ara13.</title>
        <authorList>
            <person name="Nakanishi M."/>
            <person name="Meirelles P."/>
            <person name="Suzuki R."/>
            <person name="Takatani N."/>
            <person name="Mino S."/>
            <person name="Suda W."/>
            <person name="Oshima K."/>
            <person name="Hattori M."/>
            <person name="Ohkuma M."/>
            <person name="Hosokawa M."/>
            <person name="Miyashita K."/>
            <person name="Thompson F.L."/>
            <person name="Niwa A."/>
            <person name="Sawabe T."/>
            <person name="Sawabe T."/>
        </authorList>
    </citation>
    <scope>NUCLEOTIDE SEQUENCE [LARGE SCALE GENOMIC DNA]</scope>
    <source>
        <strain evidence="5">JCM 19294</strain>
    </source>
</reference>
<dbReference type="InterPro" id="IPR009003">
    <property type="entry name" value="Peptidase_S1_PA"/>
</dbReference>
<keyword evidence="6" id="KW-1185">Reference proteome</keyword>
<name>A0A090Q720_9FLAO</name>
<dbReference type="STRING" id="319236.BST91_05875"/>
<organism evidence="5 6">
    <name type="scientific">Nonlabens tegetincola</name>
    <dbReference type="NCBI Taxonomy" id="323273"/>
    <lineage>
        <taxon>Bacteria</taxon>
        <taxon>Pseudomonadati</taxon>
        <taxon>Bacteroidota</taxon>
        <taxon>Flavobacteriia</taxon>
        <taxon>Flavobacteriales</taxon>
        <taxon>Flavobacteriaceae</taxon>
        <taxon>Nonlabens</taxon>
    </lineage>
</organism>
<dbReference type="EMBL" id="BBML01000006">
    <property type="protein sequence ID" value="GAK97533.1"/>
    <property type="molecule type" value="Genomic_DNA"/>
</dbReference>
<evidence type="ECO:0000256" key="3">
    <source>
        <dbReference type="ARBA" id="ARBA00022801"/>
    </source>
</evidence>
<dbReference type="PROSITE" id="PS50106">
    <property type="entry name" value="PDZ"/>
    <property type="match status" value="1"/>
</dbReference>
<dbReference type="Pfam" id="PF13365">
    <property type="entry name" value="Trypsin_2"/>
    <property type="match status" value="1"/>
</dbReference>
<evidence type="ECO:0000256" key="1">
    <source>
        <dbReference type="ARBA" id="ARBA00010541"/>
    </source>
</evidence>
<feature type="domain" description="PDZ" evidence="4">
    <location>
        <begin position="274"/>
        <end position="365"/>
    </location>
</feature>
<dbReference type="SMART" id="SM00228">
    <property type="entry name" value="PDZ"/>
    <property type="match status" value="1"/>
</dbReference>
<dbReference type="eggNOG" id="COG0265">
    <property type="taxonomic scope" value="Bacteria"/>
</dbReference>
<dbReference type="GO" id="GO:0004252">
    <property type="term" value="F:serine-type endopeptidase activity"/>
    <property type="evidence" value="ECO:0007669"/>
    <property type="project" value="InterPro"/>
</dbReference>
<dbReference type="Pfam" id="PF13180">
    <property type="entry name" value="PDZ_2"/>
    <property type="match status" value="1"/>
</dbReference>
<dbReference type="InterPro" id="IPR036034">
    <property type="entry name" value="PDZ_sf"/>
</dbReference>
<evidence type="ECO:0000313" key="6">
    <source>
        <dbReference type="Proteomes" id="UP000029221"/>
    </source>
</evidence>
<dbReference type="SUPFAM" id="SSF50494">
    <property type="entry name" value="Trypsin-like serine proteases"/>
    <property type="match status" value="1"/>
</dbReference>
<proteinExistence type="inferred from homology"/>
<sequence>MKSLIKNFGMAVLGGAVVLGTYKIAFEPESQIAAQQSQQVANEVQTPVLPVKNVNYTSSIEGIDFTEAAEKTVHAVVHVKNTTIARGGMSIADLMYGRTPYRQAVGTGSGVIITGDGYIVTNNHVIENAQSLEVTLNNNKTYKAELVGTEPNSDIALLKIEADEELPYVVFGDSNQAKIGEWVLAVGNPFNLTSTVTAGIISAKGRDLDERDRKMQSFIQTDAAVNPGNSGGALVNQNGELIGINTAIASRTGSYVGYSFAVPSNNARKIIEDLMEFGFVQKGMLGISGTDLNGNIADEMGIDESEGIYVAKVVENSGAAKANLKNGDIIKSIDGLKMKTFADLTGYISSKNPGDIVYVNYLRNGVQKQAQIEITKNNTVLIPQIEMEVRNLFKEDQKIFDTKKGVRITRTTGELSRYDMRDYIITKVNDYEITNIDDLQEILREVNPRETLLIQMKNSRGEVERFRYTID</sequence>
<evidence type="ECO:0000313" key="5">
    <source>
        <dbReference type="EMBL" id="GAK97533.1"/>
    </source>
</evidence>
<dbReference type="Proteomes" id="UP000029221">
    <property type="component" value="Unassembled WGS sequence"/>
</dbReference>
<protein>
    <submittedName>
        <fullName evidence="5">HtrA protease</fullName>
    </submittedName>
</protein>
<dbReference type="Gene3D" id="2.40.10.120">
    <property type="match status" value="1"/>
</dbReference>
<dbReference type="SUPFAM" id="SSF50156">
    <property type="entry name" value="PDZ domain-like"/>
    <property type="match status" value="1"/>
</dbReference>
<dbReference type="AlphaFoldDB" id="A0A090Q720"/>
<dbReference type="PANTHER" id="PTHR22939:SF129">
    <property type="entry name" value="SERINE PROTEASE HTRA2, MITOCHONDRIAL"/>
    <property type="match status" value="1"/>
</dbReference>
<evidence type="ECO:0000259" key="4">
    <source>
        <dbReference type="PROSITE" id="PS50106"/>
    </source>
</evidence>
<dbReference type="InterPro" id="IPR001478">
    <property type="entry name" value="PDZ"/>
</dbReference>
<evidence type="ECO:0000256" key="2">
    <source>
        <dbReference type="ARBA" id="ARBA00022670"/>
    </source>
</evidence>
<keyword evidence="2 5" id="KW-0645">Protease</keyword>
<dbReference type="PRINTS" id="PR00834">
    <property type="entry name" value="PROTEASES2C"/>
</dbReference>
<dbReference type="InterPro" id="IPR001940">
    <property type="entry name" value="Peptidase_S1C"/>
</dbReference>
<accession>A0A090Q720</accession>
<comment type="similarity">
    <text evidence="1">Belongs to the peptidase S1C family.</text>
</comment>
<gene>
    <name evidence="5" type="ORF">JCM19294_69</name>
</gene>
<dbReference type="PANTHER" id="PTHR22939">
    <property type="entry name" value="SERINE PROTEASE FAMILY S1C HTRA-RELATED"/>
    <property type="match status" value="1"/>
</dbReference>
<dbReference type="Gene3D" id="2.30.42.10">
    <property type="match status" value="1"/>
</dbReference>
<dbReference type="RefSeq" id="WP_042279202.1">
    <property type="nucleotide sequence ID" value="NZ_BBML01000006.1"/>
</dbReference>